<dbReference type="EMBL" id="CAIIXF020000004">
    <property type="protein sequence ID" value="CAH1781975.1"/>
    <property type="molecule type" value="Genomic_DNA"/>
</dbReference>
<evidence type="ECO:0000256" key="1">
    <source>
        <dbReference type="SAM" id="SignalP"/>
    </source>
</evidence>
<evidence type="ECO:0000313" key="4">
    <source>
        <dbReference type="EMBL" id="CAH1781975.1"/>
    </source>
</evidence>
<dbReference type="Pfam" id="PF04685">
    <property type="entry name" value="DUF608"/>
    <property type="match status" value="1"/>
</dbReference>
<sequence>MMSQKIFLFVILFFAAQGSCFGQDSLAEKLGKLQFKNEGVVHKDDELIWKPLPCGYLEAQNVTTIQQNWITTKKCNYLFQRKDGADVPPPSGMRSAVPLGGISTGSIELRADGTFHEWTIMNQSPASAAKIQVMDDVFLAAMTISTPGVDNAIPKQANTNPQLREHFTEEDDVIDMLINNEINTNINTVDDLEIPLNEANAADVDTDNIKIFALRTNPPNDPDAPGVEGVSALRYQGAYPVSKLEVIDDSIPVDITTYAYSSYKVGDMNASALPSIAFTMVFTNPSTTDNVLTYMIFNLGVGIEEMTQRTAKPTDDGKTDWKSPRSIPVSNTSACAQKCKNSNDCKSWTFFKKTKMCQLSEVANLNTFNEDTNSGLPQEWVVSNVTTDSGEGIQCLSSVRFGLAGPNGNITICGNNTSNTHFGTGATVKDVFANIHNQDPLHQNLNQNHPNAWIVSSVNLKPGETKSVTQVLSWFYPNRDFVGEIHGNYYSKHLYSDSLDVAQKMWSQLDDIVDDIRKLHGAFYESVGLPVFLQDLLINSLSHIRSAMWFDDGRWRQWEANDCTNIDSVHNDGERHIPYIMFFPKSTKNKMYAWAHSQLANGMIPEQLRCNPSGPNKDIDIPCGRVMSDVSSMFIVYLLELYSWTGDEAFLKEMWPYAKKAAQWHMSVCGSGHLPLKLQNTYDVLGLNAYSISAYNTGFHILALKVAQKLAIIQGDADFATICEKFAEASQLELDLHLWNETAQYYNAYAMLPGAGSPDKMEAEGRRGLLDLPVEIAPNNPGAIMTDSFYSQVLSYTLGLGPLINTTKLKLHMKAELTHNDSPYGMLVMTGRYPYPGPSQDNAIWMMGNPNWATISIHNGQNVSHAIEVAEKSLDRWRSVLNDQWNVAGLMGGLNYGADGQPWVTSHYGYYMSSWHMVMALSGQQAFLGKHNKTLTFQPKTPLPFKYPLLLPGVLGTLEGSGGKAQGHRETRYTLEIYFGEVTLDHLAVNDNVYKNGPILLKQGDSITW</sequence>
<protein>
    <recommendedName>
        <fullName evidence="6">Apple domain-containing protein</fullName>
    </recommendedName>
</protein>
<dbReference type="InterPro" id="IPR024462">
    <property type="entry name" value="GH116_N"/>
</dbReference>
<organism evidence="4 5">
    <name type="scientific">Owenia fusiformis</name>
    <name type="common">Polychaete worm</name>
    <dbReference type="NCBI Taxonomy" id="6347"/>
    <lineage>
        <taxon>Eukaryota</taxon>
        <taxon>Metazoa</taxon>
        <taxon>Spiralia</taxon>
        <taxon>Lophotrochozoa</taxon>
        <taxon>Annelida</taxon>
        <taxon>Polychaeta</taxon>
        <taxon>Sedentaria</taxon>
        <taxon>Canalipalpata</taxon>
        <taxon>Sabellida</taxon>
        <taxon>Oweniida</taxon>
        <taxon>Oweniidae</taxon>
        <taxon>Owenia</taxon>
    </lineage>
</organism>
<keyword evidence="5" id="KW-1185">Reference proteome</keyword>
<dbReference type="PANTHER" id="PTHR12654">
    <property type="entry name" value="BILE ACID BETA-GLUCOSIDASE-RELATED"/>
    <property type="match status" value="1"/>
</dbReference>
<dbReference type="SUPFAM" id="SSF48208">
    <property type="entry name" value="Six-hairpin glycosidases"/>
    <property type="match status" value="1"/>
</dbReference>
<dbReference type="Gene3D" id="1.50.10.10">
    <property type="match status" value="1"/>
</dbReference>
<dbReference type="InterPro" id="IPR012341">
    <property type="entry name" value="6hp_glycosidase-like_sf"/>
</dbReference>
<dbReference type="Pfam" id="PF12215">
    <property type="entry name" value="Glyco_hydr_116N"/>
    <property type="match status" value="1"/>
</dbReference>
<reference evidence="4" key="1">
    <citation type="submission" date="2022-03" db="EMBL/GenBank/DDBJ databases">
        <authorList>
            <person name="Martin C."/>
        </authorList>
    </citation>
    <scope>NUCLEOTIDE SEQUENCE</scope>
</reference>
<dbReference type="InterPro" id="IPR008928">
    <property type="entry name" value="6-hairpin_glycosidase_sf"/>
</dbReference>
<name>A0A8S4NP97_OWEFU</name>
<feature type="chain" id="PRO_5035924612" description="Apple domain-containing protein" evidence="1">
    <location>
        <begin position="23"/>
        <end position="1009"/>
    </location>
</feature>
<evidence type="ECO:0000259" key="2">
    <source>
        <dbReference type="Pfam" id="PF04685"/>
    </source>
</evidence>
<dbReference type="OrthoDB" id="6019299at2759"/>
<dbReference type="Gene3D" id="3.50.4.10">
    <property type="entry name" value="Hepatocyte Growth Factor"/>
    <property type="match status" value="1"/>
</dbReference>
<keyword evidence="1" id="KW-0732">Signal</keyword>
<dbReference type="InterPro" id="IPR052566">
    <property type="entry name" value="Non-lysos_glucosylceramidase"/>
</dbReference>
<dbReference type="GO" id="GO:0008422">
    <property type="term" value="F:beta-glucosidase activity"/>
    <property type="evidence" value="ECO:0007669"/>
    <property type="project" value="TreeGrafter"/>
</dbReference>
<evidence type="ECO:0008006" key="6">
    <source>
        <dbReference type="Google" id="ProtNLM"/>
    </source>
</evidence>
<feature type="signal peptide" evidence="1">
    <location>
        <begin position="1"/>
        <end position="22"/>
    </location>
</feature>
<comment type="caution">
    <text evidence="4">The sequence shown here is derived from an EMBL/GenBank/DDBJ whole genome shotgun (WGS) entry which is preliminary data.</text>
</comment>
<feature type="domain" description="Glycosyl-hydrolase family 116 catalytic region" evidence="2">
    <location>
        <begin position="629"/>
        <end position="814"/>
    </location>
</feature>
<evidence type="ECO:0000313" key="5">
    <source>
        <dbReference type="Proteomes" id="UP000749559"/>
    </source>
</evidence>
<evidence type="ECO:0000259" key="3">
    <source>
        <dbReference type="Pfam" id="PF12215"/>
    </source>
</evidence>
<dbReference type="AlphaFoldDB" id="A0A8S4NP97"/>
<accession>A0A8S4NP97</accession>
<dbReference type="Proteomes" id="UP000749559">
    <property type="component" value="Unassembled WGS sequence"/>
</dbReference>
<proteinExistence type="predicted"/>
<dbReference type="InterPro" id="IPR006775">
    <property type="entry name" value="GH116_catalytic"/>
</dbReference>
<dbReference type="GO" id="GO:0005975">
    <property type="term" value="P:carbohydrate metabolic process"/>
    <property type="evidence" value="ECO:0007669"/>
    <property type="project" value="InterPro"/>
</dbReference>
<dbReference type="SUPFAM" id="SSF57414">
    <property type="entry name" value="Hairpin loop containing domain-like"/>
    <property type="match status" value="1"/>
</dbReference>
<feature type="domain" description="Glycosyl-hydrolase family 116 N-terminal" evidence="3">
    <location>
        <begin position="96"/>
        <end position="508"/>
    </location>
</feature>
<dbReference type="PANTHER" id="PTHR12654:SF0">
    <property type="entry name" value="NON-LYSOSOMAL GLUCOSYLCERAMIDASE"/>
    <property type="match status" value="1"/>
</dbReference>
<gene>
    <name evidence="4" type="ORF">OFUS_LOCUS8471</name>
</gene>